<dbReference type="GO" id="GO:0061630">
    <property type="term" value="F:ubiquitin protein ligase activity"/>
    <property type="evidence" value="ECO:0007669"/>
    <property type="project" value="TreeGrafter"/>
</dbReference>
<dbReference type="PANTHER" id="PTHR15067:SF5">
    <property type="entry name" value="E3 UBIQUITIN-PROTEIN LIGASE AMFR"/>
    <property type="match status" value="1"/>
</dbReference>
<evidence type="ECO:0000256" key="2">
    <source>
        <dbReference type="ARBA" id="ARBA00004906"/>
    </source>
</evidence>
<dbReference type="InterPro" id="IPR003892">
    <property type="entry name" value="CUE"/>
</dbReference>
<dbReference type="InterPro" id="IPR057992">
    <property type="entry name" value="TPR_SYVN1_N"/>
</dbReference>
<evidence type="ECO:0000256" key="6">
    <source>
        <dbReference type="ARBA" id="ARBA00022771"/>
    </source>
</evidence>
<keyword evidence="8 12" id="KW-1133">Transmembrane helix</keyword>
<evidence type="ECO:0000259" key="14">
    <source>
        <dbReference type="PROSITE" id="PS51140"/>
    </source>
</evidence>
<keyword evidence="7" id="KW-0862">Zinc</keyword>
<dbReference type="GO" id="GO:0005829">
    <property type="term" value="C:cytosol"/>
    <property type="evidence" value="ECO:0007669"/>
    <property type="project" value="TreeGrafter"/>
</dbReference>
<dbReference type="CDD" id="cd14421">
    <property type="entry name" value="CUE_AMFR"/>
    <property type="match status" value="1"/>
</dbReference>
<keyword evidence="5" id="KW-0479">Metal-binding</keyword>
<keyword evidence="16" id="KW-1185">Reference proteome</keyword>
<dbReference type="Pfam" id="PF02845">
    <property type="entry name" value="CUE"/>
    <property type="match status" value="1"/>
</dbReference>
<evidence type="ECO:0000256" key="3">
    <source>
        <dbReference type="ARBA" id="ARBA00022679"/>
    </source>
</evidence>
<evidence type="ECO:0000256" key="8">
    <source>
        <dbReference type="ARBA" id="ARBA00022989"/>
    </source>
</evidence>
<evidence type="ECO:0000256" key="12">
    <source>
        <dbReference type="SAM" id="Phobius"/>
    </source>
</evidence>
<dbReference type="Gene3D" id="1.10.8.10">
    <property type="entry name" value="DNA helicase RuvA subunit, C-terminal domain"/>
    <property type="match status" value="1"/>
</dbReference>
<feature type="region of interest" description="Disordered" evidence="11">
    <location>
        <begin position="632"/>
        <end position="717"/>
    </location>
</feature>
<dbReference type="SUPFAM" id="SSF57850">
    <property type="entry name" value="RING/U-box"/>
    <property type="match status" value="1"/>
</dbReference>
<dbReference type="GO" id="GO:0070936">
    <property type="term" value="P:protein K48-linked ubiquitination"/>
    <property type="evidence" value="ECO:0007669"/>
    <property type="project" value="TreeGrafter"/>
</dbReference>
<dbReference type="EMBL" id="JAWDGP010002165">
    <property type="protein sequence ID" value="KAK3785162.1"/>
    <property type="molecule type" value="Genomic_DNA"/>
</dbReference>
<dbReference type="FunFam" id="3.30.40.10:FF:000149">
    <property type="entry name" value="E3 ubiquitin-protein ligase AMFR"/>
    <property type="match status" value="1"/>
</dbReference>
<keyword evidence="4 12" id="KW-0812">Transmembrane</keyword>
<organism evidence="15 16">
    <name type="scientific">Elysia crispata</name>
    <name type="common">lettuce slug</name>
    <dbReference type="NCBI Taxonomy" id="231223"/>
    <lineage>
        <taxon>Eukaryota</taxon>
        <taxon>Metazoa</taxon>
        <taxon>Spiralia</taxon>
        <taxon>Lophotrochozoa</taxon>
        <taxon>Mollusca</taxon>
        <taxon>Gastropoda</taxon>
        <taxon>Heterobranchia</taxon>
        <taxon>Euthyneura</taxon>
        <taxon>Panpulmonata</taxon>
        <taxon>Sacoglossa</taxon>
        <taxon>Placobranchoidea</taxon>
        <taxon>Plakobranchidae</taxon>
        <taxon>Elysia</taxon>
    </lineage>
</organism>
<dbReference type="AlphaFoldDB" id="A0AAE1DWD3"/>
<sequence length="717" mass="81322">MPTILLERLPLPSLHTYISLSVLFLGLATFYAHQTIMTKLTSDPNTQLEEELDLPPELINLTLPYSEDEHFLNMLFIMRIETWCVWTLVNSSYCVLILLGKLIQSIVFGELRVSEQQHLKDKFWNFVFYKFIFIFGVMNVQSMDEVVLWIAWFSGLGFLHLLTQLSKDRFEYLSFSPATPRSAHVKLLMLLLTILTLCVVILTGCVWVGINISFTIFAFLAAESLLLLLRCLYVIVRYVIQLWDMSLEGVWEGRAIFVYYTELVFELVDLSVNFAHHTHMLLYGNIFLSMASLVISMQLRFLFYEFQRRIKRHKNYLRVVKDMESKFPMATQEDLEHNADDCAICWEKMESARKLPCGHLFHNSCLRSWLEQDTSCPTCRMTLSETNEREEPQQRQPGAPNVGEVIAPQPNQGTTNHFFHFDGSRYVSWLPSFSVEVTHTNLLPGQQAHATQTSQLDNMAREVQVVFPNIPQPVIMEDLRITRSIDLTIDNILEGRVTVSPVSLNSSGHQRNDSLGAASILSSGTEITVSQPLSLPPSAPSEPSNQLFSAVPTESQSQPQLPNFQPDLQLEELPSQSSSEILSSDQLSSQGSSLSNTTTGGRFSKSASERMSMLDQRKKAMLEQARRNYEQKLLRDSASTSIKSSHSSNDPALHETSQVGDKDSQEVSTTASQEREVVNNVGTANEDRLRRRAVLFEATQRRLGENPNRSSDGPRFG</sequence>
<feature type="transmembrane region" description="Helical" evidence="12">
    <location>
        <begin position="14"/>
        <end position="32"/>
    </location>
</feature>
<feature type="transmembrane region" description="Helical" evidence="12">
    <location>
        <begin position="257"/>
        <end position="276"/>
    </location>
</feature>
<dbReference type="Proteomes" id="UP001283361">
    <property type="component" value="Unassembled WGS sequence"/>
</dbReference>
<dbReference type="GO" id="GO:0006511">
    <property type="term" value="P:ubiquitin-dependent protein catabolic process"/>
    <property type="evidence" value="ECO:0007669"/>
    <property type="project" value="TreeGrafter"/>
</dbReference>
<evidence type="ECO:0000313" key="15">
    <source>
        <dbReference type="EMBL" id="KAK3785162.1"/>
    </source>
</evidence>
<dbReference type="PANTHER" id="PTHR15067">
    <property type="entry name" value="E3 UBIQUITIN-PROTEIN LIGASE RNF8"/>
    <property type="match status" value="1"/>
</dbReference>
<dbReference type="GO" id="GO:0016020">
    <property type="term" value="C:membrane"/>
    <property type="evidence" value="ECO:0007669"/>
    <property type="project" value="UniProtKB-SubCell"/>
</dbReference>
<evidence type="ECO:0000313" key="16">
    <source>
        <dbReference type="Proteomes" id="UP001283361"/>
    </source>
</evidence>
<dbReference type="Gene3D" id="3.30.40.10">
    <property type="entry name" value="Zinc/RING finger domain, C3HC4 (zinc finger)"/>
    <property type="match status" value="1"/>
</dbReference>
<dbReference type="InterPro" id="IPR013083">
    <property type="entry name" value="Znf_RING/FYVE/PHD"/>
</dbReference>
<proteinExistence type="predicted"/>
<keyword evidence="9 12" id="KW-0472">Membrane</keyword>
<reference evidence="15" key="1">
    <citation type="journal article" date="2023" name="G3 (Bethesda)">
        <title>A reference genome for the long-term kleptoplast-retaining sea slug Elysia crispata morphotype clarki.</title>
        <authorList>
            <person name="Eastman K.E."/>
            <person name="Pendleton A.L."/>
            <person name="Shaikh M.A."/>
            <person name="Suttiyut T."/>
            <person name="Ogas R."/>
            <person name="Tomko P."/>
            <person name="Gavelis G."/>
            <person name="Widhalm J.R."/>
            <person name="Wisecaver J.H."/>
        </authorList>
    </citation>
    <scope>NUCLEOTIDE SEQUENCE</scope>
    <source>
        <strain evidence="15">ECLA1</strain>
    </source>
</reference>
<dbReference type="InterPro" id="IPR001841">
    <property type="entry name" value="Znf_RING"/>
</dbReference>
<comment type="pathway">
    <text evidence="2">Protein modification; protein ubiquitination.</text>
</comment>
<name>A0AAE1DWD3_9GAST</name>
<evidence type="ECO:0000259" key="13">
    <source>
        <dbReference type="PROSITE" id="PS50089"/>
    </source>
</evidence>
<gene>
    <name evidence="15" type="ORF">RRG08_021961</name>
</gene>
<dbReference type="PROSITE" id="PS51140">
    <property type="entry name" value="CUE"/>
    <property type="match status" value="1"/>
</dbReference>
<evidence type="ECO:0008006" key="17">
    <source>
        <dbReference type="Google" id="ProtNLM"/>
    </source>
</evidence>
<dbReference type="GO" id="GO:0008270">
    <property type="term" value="F:zinc ion binding"/>
    <property type="evidence" value="ECO:0007669"/>
    <property type="project" value="UniProtKB-KW"/>
</dbReference>
<evidence type="ECO:0000256" key="10">
    <source>
        <dbReference type="PROSITE-ProRule" id="PRU00175"/>
    </source>
</evidence>
<dbReference type="GO" id="GO:0000151">
    <property type="term" value="C:ubiquitin ligase complex"/>
    <property type="evidence" value="ECO:0007669"/>
    <property type="project" value="TreeGrafter"/>
</dbReference>
<evidence type="ECO:0000256" key="11">
    <source>
        <dbReference type="SAM" id="MobiDB-lite"/>
    </source>
</evidence>
<dbReference type="GO" id="GO:0005783">
    <property type="term" value="C:endoplasmic reticulum"/>
    <property type="evidence" value="ECO:0007669"/>
    <property type="project" value="TreeGrafter"/>
</dbReference>
<dbReference type="Pfam" id="PF13639">
    <property type="entry name" value="zf-RING_2"/>
    <property type="match status" value="1"/>
</dbReference>
<evidence type="ECO:0000256" key="4">
    <source>
        <dbReference type="ARBA" id="ARBA00022692"/>
    </source>
</evidence>
<feature type="transmembrane region" description="Helical" evidence="12">
    <location>
        <begin position="123"/>
        <end position="140"/>
    </location>
</feature>
<dbReference type="PROSITE" id="PS50089">
    <property type="entry name" value="ZF_RING_2"/>
    <property type="match status" value="1"/>
</dbReference>
<feature type="transmembrane region" description="Helical" evidence="12">
    <location>
        <begin position="216"/>
        <end position="236"/>
    </location>
</feature>
<dbReference type="SMART" id="SM00546">
    <property type="entry name" value="CUE"/>
    <property type="match status" value="1"/>
</dbReference>
<protein>
    <recommendedName>
        <fullName evidence="17">E3 ubiquitin-protein ligase AMFR</fullName>
    </recommendedName>
</protein>
<dbReference type="Pfam" id="PF25563">
    <property type="entry name" value="TPR_SYVN1_N"/>
    <property type="match status" value="1"/>
</dbReference>
<keyword evidence="3" id="KW-0808">Transferase</keyword>
<feature type="transmembrane region" description="Helical" evidence="12">
    <location>
        <begin position="282"/>
        <end position="303"/>
    </location>
</feature>
<dbReference type="CDD" id="cd16455">
    <property type="entry name" value="RING-H2_AMFR"/>
    <property type="match status" value="1"/>
</dbReference>
<feature type="transmembrane region" description="Helical" evidence="12">
    <location>
        <begin position="146"/>
        <end position="166"/>
    </location>
</feature>
<keyword evidence="6 10" id="KW-0863">Zinc-finger</keyword>
<evidence type="ECO:0000256" key="7">
    <source>
        <dbReference type="ARBA" id="ARBA00022833"/>
    </source>
</evidence>
<evidence type="ECO:0000256" key="5">
    <source>
        <dbReference type="ARBA" id="ARBA00022723"/>
    </source>
</evidence>
<dbReference type="SMART" id="SM00184">
    <property type="entry name" value="RING"/>
    <property type="match status" value="1"/>
</dbReference>
<accession>A0AAE1DWD3</accession>
<feature type="domain" description="RING-type" evidence="13">
    <location>
        <begin position="342"/>
        <end position="380"/>
    </location>
</feature>
<comment type="subcellular location">
    <subcellularLocation>
        <location evidence="1">Membrane</location>
        <topology evidence="1">Multi-pass membrane protein</topology>
    </subcellularLocation>
</comment>
<comment type="caution">
    <text evidence="15">The sequence shown here is derived from an EMBL/GenBank/DDBJ whole genome shotgun (WGS) entry which is preliminary data.</text>
</comment>
<dbReference type="GO" id="GO:0030968">
    <property type="term" value="P:endoplasmic reticulum unfolded protein response"/>
    <property type="evidence" value="ECO:0007669"/>
    <property type="project" value="TreeGrafter"/>
</dbReference>
<evidence type="ECO:0000256" key="1">
    <source>
        <dbReference type="ARBA" id="ARBA00004141"/>
    </source>
</evidence>
<feature type="domain" description="CUE" evidence="14">
    <location>
        <begin position="455"/>
        <end position="497"/>
    </location>
</feature>
<feature type="transmembrane region" description="Helical" evidence="12">
    <location>
        <begin position="95"/>
        <end position="111"/>
    </location>
</feature>
<feature type="compositionally biased region" description="Low complexity" evidence="11">
    <location>
        <begin position="637"/>
        <end position="648"/>
    </location>
</feature>
<feature type="compositionally biased region" description="Polar residues" evidence="11">
    <location>
        <begin position="545"/>
        <end position="563"/>
    </location>
</feature>
<feature type="compositionally biased region" description="Low complexity" evidence="11">
    <location>
        <begin position="571"/>
        <end position="601"/>
    </location>
</feature>
<dbReference type="GO" id="GO:0043130">
    <property type="term" value="F:ubiquitin binding"/>
    <property type="evidence" value="ECO:0007669"/>
    <property type="project" value="InterPro"/>
</dbReference>
<feature type="transmembrane region" description="Helical" evidence="12">
    <location>
        <begin position="187"/>
        <end position="210"/>
    </location>
</feature>
<feature type="region of interest" description="Disordered" evidence="11">
    <location>
        <begin position="528"/>
        <end position="616"/>
    </location>
</feature>
<evidence type="ECO:0000256" key="9">
    <source>
        <dbReference type="ARBA" id="ARBA00023136"/>
    </source>
</evidence>